<reference evidence="3 4" key="1">
    <citation type="journal article" date="2015" name="Genome Announc.">
        <title>Expanding the biotechnology potential of lactobacilli through comparative genomics of 213 strains and associated genera.</title>
        <authorList>
            <person name="Sun Z."/>
            <person name="Harris H.M."/>
            <person name="McCann A."/>
            <person name="Guo C."/>
            <person name="Argimon S."/>
            <person name="Zhang W."/>
            <person name="Yang X."/>
            <person name="Jeffery I.B."/>
            <person name="Cooney J.C."/>
            <person name="Kagawa T.F."/>
            <person name="Liu W."/>
            <person name="Song Y."/>
            <person name="Salvetti E."/>
            <person name="Wrobel A."/>
            <person name="Rasinkangas P."/>
            <person name="Parkhill J."/>
            <person name="Rea M.C."/>
            <person name="O'Sullivan O."/>
            <person name="Ritari J."/>
            <person name="Douillard F.P."/>
            <person name="Paul Ross R."/>
            <person name="Yang R."/>
            <person name="Briner A.E."/>
            <person name="Felis G.E."/>
            <person name="de Vos W.M."/>
            <person name="Barrangou R."/>
            <person name="Klaenhammer T.R."/>
            <person name="Caufield P.W."/>
            <person name="Cui Y."/>
            <person name="Zhang H."/>
            <person name="O'Toole P.W."/>
        </authorList>
    </citation>
    <scope>NUCLEOTIDE SEQUENCE [LARGE SCALE GENOMIC DNA]</scope>
    <source>
        <strain evidence="3 4">DSM 15353</strain>
    </source>
</reference>
<dbReference type="PATRIC" id="fig|89059.3.peg.62"/>
<proteinExistence type="predicted"/>
<dbReference type="Proteomes" id="UP000051491">
    <property type="component" value="Unassembled WGS sequence"/>
</dbReference>
<dbReference type="OrthoDB" id="2297035at2"/>
<evidence type="ECO:0000313" key="3">
    <source>
        <dbReference type="EMBL" id="KRN88208.1"/>
    </source>
</evidence>
<dbReference type="EMBL" id="JQBK01000001">
    <property type="protein sequence ID" value="KRN88208.1"/>
    <property type="molecule type" value="Genomic_DNA"/>
</dbReference>
<name>A0A0R2KFK1_9LACO</name>
<gene>
    <name evidence="3" type="ORF">IV43_GL000059</name>
</gene>
<dbReference type="AlphaFoldDB" id="A0A0R2KFK1"/>
<comment type="caution">
    <text evidence="3">The sequence shown here is derived from an EMBL/GenBank/DDBJ whole genome shotgun (WGS) entry which is preliminary data.</text>
</comment>
<protein>
    <submittedName>
        <fullName evidence="3">Uncharacterized protein</fullName>
    </submittedName>
</protein>
<organism evidence="3 4">
    <name type="scientific">Ligilactobacillus acidipiscis</name>
    <dbReference type="NCBI Taxonomy" id="89059"/>
    <lineage>
        <taxon>Bacteria</taxon>
        <taxon>Bacillati</taxon>
        <taxon>Bacillota</taxon>
        <taxon>Bacilli</taxon>
        <taxon>Lactobacillales</taxon>
        <taxon>Lactobacillaceae</taxon>
        <taxon>Ligilactobacillus</taxon>
    </lineage>
</organism>
<evidence type="ECO:0000256" key="2">
    <source>
        <dbReference type="SAM" id="Phobius"/>
    </source>
</evidence>
<keyword evidence="2" id="KW-0812">Transmembrane</keyword>
<dbReference type="Gene3D" id="1.10.287.1490">
    <property type="match status" value="1"/>
</dbReference>
<feature type="coiled-coil region" evidence="1">
    <location>
        <begin position="47"/>
        <end position="102"/>
    </location>
</feature>
<accession>A0A0R2KFK1</accession>
<dbReference type="RefSeq" id="WP_010494387.1">
    <property type="nucleotide sequence ID" value="NZ_JQBK01000001.1"/>
</dbReference>
<keyword evidence="2" id="KW-1133">Transmembrane helix</keyword>
<keyword evidence="2" id="KW-0472">Membrane</keyword>
<keyword evidence="1" id="KW-0175">Coiled coil</keyword>
<feature type="transmembrane region" description="Helical" evidence="2">
    <location>
        <begin position="6"/>
        <end position="23"/>
    </location>
</feature>
<evidence type="ECO:0000313" key="4">
    <source>
        <dbReference type="Proteomes" id="UP000051491"/>
    </source>
</evidence>
<evidence type="ECO:0000256" key="1">
    <source>
        <dbReference type="SAM" id="Coils"/>
    </source>
</evidence>
<sequence length="104" mass="11714">MNVDPQIGAIIIAIISGVGGWYANKSKKVSSNEAVYADHTKDLWKRLDKLTHELDDTKTERDSLRIKVNQLQSTVDGQSKTIEAQTKQIEELKNSVDLLRRHLG</sequence>